<evidence type="ECO:0000256" key="2">
    <source>
        <dbReference type="ARBA" id="ARBA00004752"/>
    </source>
</evidence>
<dbReference type="Gene3D" id="3.40.50.720">
    <property type="entry name" value="NAD(P)-binding Rossmann-like Domain"/>
    <property type="match status" value="1"/>
</dbReference>
<protein>
    <recommendedName>
        <fullName evidence="7 8">UDP-N-acetylmuramoylalanine--D-glutamate ligase</fullName>
        <ecNumber evidence="7 8">6.3.2.9</ecNumber>
    </recommendedName>
    <alternativeName>
        <fullName evidence="7">D-glutamic acid-adding enzyme</fullName>
    </alternativeName>
    <alternativeName>
        <fullName evidence="7">UDP-N-acetylmuramoyl-L-alanyl-D-glutamate synthetase</fullName>
    </alternativeName>
</protein>
<keyword evidence="7 8" id="KW-0133">Cell shape</keyword>
<comment type="caution">
    <text evidence="11">The sequence shown here is derived from an EMBL/GenBank/DDBJ whole genome shotgun (WGS) entry which is preliminary data.</text>
</comment>
<evidence type="ECO:0000256" key="4">
    <source>
        <dbReference type="ARBA" id="ARBA00022598"/>
    </source>
</evidence>
<dbReference type="NCBIfam" id="TIGR01087">
    <property type="entry name" value="murD"/>
    <property type="match status" value="1"/>
</dbReference>
<feature type="domain" description="Mur ligase central" evidence="10">
    <location>
        <begin position="120"/>
        <end position="235"/>
    </location>
</feature>
<dbReference type="GO" id="GO:0051301">
    <property type="term" value="P:cell division"/>
    <property type="evidence" value="ECO:0007669"/>
    <property type="project" value="UniProtKB-KW"/>
</dbReference>
<dbReference type="InterPro" id="IPR036565">
    <property type="entry name" value="Mur-like_cat_sf"/>
</dbReference>
<evidence type="ECO:0000313" key="11">
    <source>
        <dbReference type="EMBL" id="GFH62481.1"/>
    </source>
</evidence>
<evidence type="ECO:0000256" key="8">
    <source>
        <dbReference type="RuleBase" id="RU003664"/>
    </source>
</evidence>
<sequence>MGKVRGRRVRVGDLAVVVGAGRSGLAAARLLLREGANVRLLDRNSESLKTEPVVALRGQGVELIGGEHRPEHFSGAGFVVPSPGMPVAALGAYLNVEPPEIVGEMELAWRYLADEPVLAVTGTSGKTTTVSLAAAMLKAQGRTVFLGGNIGTPLSEYVLSASKVDVVAVEISSFQLQACSTFCPDVGVLLNISPNHQDYHKDMREYSEAKFRLFRCQGKDDLAVFGSSMKAMAARFELMARQVYAETTDRFAHSGLLGAHNRANQEAAWLACRYLGVSEASAARAVANFAPLPHRLEIVQENNGVLYVNDSKCTTVDSLRVALEAFDRPVRLLCGGKFKGGDLAALRELVGRRVAEVALFGASRELFESVWQNTVPLCWHATLQPAVRSLASRAERGDVVLLSPATSSFDLYSGYVERGNDFKRLVEGLS</sequence>
<feature type="domain" description="Mur ligase C-terminal" evidence="9">
    <location>
        <begin position="294"/>
        <end position="405"/>
    </location>
</feature>
<dbReference type="Pfam" id="PF21799">
    <property type="entry name" value="MurD-like_N"/>
    <property type="match status" value="1"/>
</dbReference>
<comment type="pathway">
    <text evidence="2 7 8">Cell wall biogenesis; peptidoglycan biosynthesis.</text>
</comment>
<keyword evidence="7 8" id="KW-0573">Peptidoglycan synthesis</keyword>
<keyword evidence="4 7" id="KW-0436">Ligase</keyword>
<dbReference type="PANTHER" id="PTHR43692">
    <property type="entry name" value="UDP-N-ACETYLMURAMOYLALANINE--D-GLUTAMATE LIGASE"/>
    <property type="match status" value="1"/>
</dbReference>
<comment type="similarity">
    <text evidence="7">Belongs to the MurCDEF family.</text>
</comment>
<dbReference type="Proteomes" id="UP000505077">
    <property type="component" value="Unassembled WGS sequence"/>
</dbReference>
<gene>
    <name evidence="7 11" type="primary">murD</name>
    <name evidence="11" type="ORF">ZNDK_0252</name>
</gene>
<dbReference type="GO" id="GO:0005737">
    <property type="term" value="C:cytoplasm"/>
    <property type="evidence" value="ECO:0007669"/>
    <property type="project" value="UniProtKB-SubCell"/>
</dbReference>
<keyword evidence="5 7" id="KW-0547">Nucleotide-binding</keyword>
<dbReference type="GO" id="GO:0008360">
    <property type="term" value="P:regulation of cell shape"/>
    <property type="evidence" value="ECO:0007669"/>
    <property type="project" value="UniProtKB-KW"/>
</dbReference>
<evidence type="ECO:0000256" key="1">
    <source>
        <dbReference type="ARBA" id="ARBA00004496"/>
    </source>
</evidence>
<comment type="function">
    <text evidence="7 8">Cell wall formation. Catalyzes the addition of glutamate to the nucleotide precursor UDP-N-acetylmuramoyl-L-alanine (UMA).</text>
</comment>
<reference evidence="11 12" key="1">
    <citation type="journal article" date="2020" name="ISME J.">
        <title>Parallel Reductive Genome Evolution in Desulfovibrio Ectosymbionts Independently Acquired by Trichonympha Protists in the Termite Gut.</title>
        <authorList>
            <person name="Takeuchi M."/>
            <person name="Kuwahara H."/>
            <person name="Murakami T."/>
            <person name="Takahashi K."/>
            <person name="Kajitani R."/>
            <person name="Toyoda A."/>
            <person name="Itoh T."/>
            <person name="Ohkuma M."/>
            <person name="Hongoh Y."/>
        </authorList>
    </citation>
    <scope>NUCLEOTIDE SEQUENCE [LARGE SCALE GENOMIC DNA]</scope>
    <source>
        <strain evidence="11">ZnDsv-02</strain>
    </source>
</reference>
<dbReference type="HAMAP" id="MF_00639">
    <property type="entry name" value="MurD"/>
    <property type="match status" value="1"/>
</dbReference>
<dbReference type="SUPFAM" id="SSF53244">
    <property type="entry name" value="MurD-like peptide ligases, peptide-binding domain"/>
    <property type="match status" value="1"/>
</dbReference>
<comment type="subcellular location">
    <subcellularLocation>
        <location evidence="1 7 8">Cytoplasm</location>
    </subcellularLocation>
</comment>
<keyword evidence="6 7" id="KW-0067">ATP-binding</keyword>
<dbReference type="InterPro" id="IPR013221">
    <property type="entry name" value="Mur_ligase_cen"/>
</dbReference>
<keyword evidence="7 8" id="KW-0131">Cell cycle</keyword>
<dbReference type="Pfam" id="PF02875">
    <property type="entry name" value="Mur_ligase_C"/>
    <property type="match status" value="1"/>
</dbReference>
<evidence type="ECO:0000259" key="9">
    <source>
        <dbReference type="Pfam" id="PF02875"/>
    </source>
</evidence>
<evidence type="ECO:0000256" key="3">
    <source>
        <dbReference type="ARBA" id="ARBA00022490"/>
    </source>
</evidence>
<dbReference type="GO" id="GO:0008764">
    <property type="term" value="F:UDP-N-acetylmuramoylalanine-D-glutamate ligase activity"/>
    <property type="evidence" value="ECO:0007669"/>
    <property type="project" value="UniProtKB-UniRule"/>
</dbReference>
<dbReference type="PANTHER" id="PTHR43692:SF1">
    <property type="entry name" value="UDP-N-ACETYLMURAMOYLALANINE--D-GLUTAMATE LIGASE"/>
    <property type="match status" value="1"/>
</dbReference>
<dbReference type="EMBL" id="BLLL01000002">
    <property type="protein sequence ID" value="GFH62481.1"/>
    <property type="molecule type" value="Genomic_DNA"/>
</dbReference>
<evidence type="ECO:0000256" key="5">
    <source>
        <dbReference type="ARBA" id="ARBA00022741"/>
    </source>
</evidence>
<keyword evidence="3 7" id="KW-0963">Cytoplasm</keyword>
<name>A0A6L2R4J0_9BACT</name>
<dbReference type="EC" id="6.3.2.9" evidence="7 8"/>
<evidence type="ECO:0000256" key="7">
    <source>
        <dbReference type="HAMAP-Rule" id="MF_00639"/>
    </source>
</evidence>
<dbReference type="InterPro" id="IPR005762">
    <property type="entry name" value="MurD"/>
</dbReference>
<dbReference type="GO" id="GO:0071555">
    <property type="term" value="P:cell wall organization"/>
    <property type="evidence" value="ECO:0007669"/>
    <property type="project" value="UniProtKB-KW"/>
</dbReference>
<evidence type="ECO:0000313" key="12">
    <source>
        <dbReference type="Proteomes" id="UP000505077"/>
    </source>
</evidence>
<comment type="catalytic activity">
    <reaction evidence="7 8">
        <text>UDP-N-acetyl-alpha-D-muramoyl-L-alanine + D-glutamate + ATP = UDP-N-acetyl-alpha-D-muramoyl-L-alanyl-D-glutamate + ADP + phosphate + H(+)</text>
        <dbReference type="Rhea" id="RHEA:16429"/>
        <dbReference type="ChEBI" id="CHEBI:15378"/>
        <dbReference type="ChEBI" id="CHEBI:29986"/>
        <dbReference type="ChEBI" id="CHEBI:30616"/>
        <dbReference type="ChEBI" id="CHEBI:43474"/>
        <dbReference type="ChEBI" id="CHEBI:83898"/>
        <dbReference type="ChEBI" id="CHEBI:83900"/>
        <dbReference type="ChEBI" id="CHEBI:456216"/>
        <dbReference type="EC" id="6.3.2.9"/>
    </reaction>
</comment>
<dbReference type="Gene3D" id="3.90.190.20">
    <property type="entry name" value="Mur ligase, C-terminal domain"/>
    <property type="match status" value="1"/>
</dbReference>
<dbReference type="SUPFAM" id="SSF53623">
    <property type="entry name" value="MurD-like peptide ligases, catalytic domain"/>
    <property type="match status" value="1"/>
</dbReference>
<dbReference type="InterPro" id="IPR004101">
    <property type="entry name" value="Mur_ligase_C"/>
</dbReference>
<accession>A0A6L2R4J0</accession>
<organism evidence="11 12">
    <name type="scientific">Candidatus Desulfovibrio kirbyi</name>
    <dbReference type="NCBI Taxonomy" id="2696086"/>
    <lineage>
        <taxon>Bacteria</taxon>
        <taxon>Pseudomonadati</taxon>
        <taxon>Thermodesulfobacteriota</taxon>
        <taxon>Desulfovibrionia</taxon>
        <taxon>Desulfovibrionales</taxon>
        <taxon>Desulfovibrionaceae</taxon>
        <taxon>Desulfovibrio</taxon>
    </lineage>
</organism>
<dbReference type="GO" id="GO:0009252">
    <property type="term" value="P:peptidoglycan biosynthetic process"/>
    <property type="evidence" value="ECO:0007669"/>
    <property type="project" value="UniProtKB-UniRule"/>
</dbReference>
<dbReference type="SUPFAM" id="SSF51984">
    <property type="entry name" value="MurCD N-terminal domain"/>
    <property type="match status" value="1"/>
</dbReference>
<feature type="binding site" evidence="7">
    <location>
        <begin position="122"/>
        <end position="128"/>
    </location>
    <ligand>
        <name>ATP</name>
        <dbReference type="ChEBI" id="CHEBI:30616"/>
    </ligand>
</feature>
<dbReference type="UniPathway" id="UPA00219"/>
<dbReference type="InterPro" id="IPR036615">
    <property type="entry name" value="Mur_ligase_C_dom_sf"/>
</dbReference>
<keyword evidence="7 8" id="KW-0132">Cell division</keyword>
<evidence type="ECO:0000259" key="10">
    <source>
        <dbReference type="Pfam" id="PF08245"/>
    </source>
</evidence>
<proteinExistence type="inferred from homology"/>
<evidence type="ECO:0000256" key="6">
    <source>
        <dbReference type="ARBA" id="ARBA00022840"/>
    </source>
</evidence>
<keyword evidence="7 8" id="KW-0961">Cell wall biogenesis/degradation</keyword>
<dbReference type="GO" id="GO:0005524">
    <property type="term" value="F:ATP binding"/>
    <property type="evidence" value="ECO:0007669"/>
    <property type="project" value="UniProtKB-UniRule"/>
</dbReference>
<dbReference type="AlphaFoldDB" id="A0A6L2R4J0"/>
<dbReference type="Pfam" id="PF08245">
    <property type="entry name" value="Mur_ligase_M"/>
    <property type="match status" value="1"/>
</dbReference>
<dbReference type="Gene3D" id="3.40.1190.10">
    <property type="entry name" value="Mur-like, catalytic domain"/>
    <property type="match status" value="1"/>
</dbReference>